<dbReference type="PANTHER" id="PTHR11566:SF149">
    <property type="entry name" value="GTPASE, PUTATIVE (AFU_ORTHOLOGUE AFUA_6G11890)-RELATED"/>
    <property type="match status" value="1"/>
</dbReference>
<evidence type="ECO:0000256" key="4">
    <source>
        <dbReference type="SAM" id="MobiDB-lite"/>
    </source>
</evidence>
<feature type="domain" description="GED" evidence="5">
    <location>
        <begin position="611"/>
        <end position="703"/>
    </location>
</feature>
<dbReference type="SMART" id="SM00053">
    <property type="entry name" value="DYNc"/>
    <property type="match status" value="1"/>
</dbReference>
<feature type="domain" description="Dynamin-type G" evidence="6">
    <location>
        <begin position="37"/>
        <end position="322"/>
    </location>
</feature>
<dbReference type="InterPro" id="IPR022812">
    <property type="entry name" value="Dynamin"/>
</dbReference>
<dbReference type="InterPro" id="IPR001401">
    <property type="entry name" value="Dynamin_GTPase"/>
</dbReference>
<keyword evidence="3" id="KW-0175">Coiled coil</keyword>
<keyword evidence="8" id="KW-1185">Reference proteome</keyword>
<gene>
    <name evidence="7" type="ORF">PEGY_LOCUS10731</name>
</gene>
<dbReference type="PANTHER" id="PTHR11566">
    <property type="entry name" value="DYNAMIN"/>
    <property type="match status" value="1"/>
</dbReference>
<dbReference type="InterPro" id="IPR027417">
    <property type="entry name" value="P-loop_NTPase"/>
</dbReference>
<evidence type="ECO:0000313" key="8">
    <source>
        <dbReference type="Proteomes" id="UP001154252"/>
    </source>
</evidence>
<protein>
    <recommendedName>
        <fullName evidence="9">GED domain-containing protein</fullName>
    </recommendedName>
</protein>
<dbReference type="InterPro" id="IPR030381">
    <property type="entry name" value="G_DYNAMIN_dom"/>
</dbReference>
<reference evidence="7" key="1">
    <citation type="submission" date="2021-07" db="EMBL/GenBank/DDBJ databases">
        <authorList>
            <person name="Branca A.L. A."/>
        </authorList>
    </citation>
    <scope>NUCLEOTIDE SEQUENCE</scope>
</reference>
<dbReference type="GO" id="GO:0000266">
    <property type="term" value="P:mitochondrial fission"/>
    <property type="evidence" value="ECO:0007669"/>
    <property type="project" value="TreeGrafter"/>
</dbReference>
<dbReference type="GO" id="GO:0005525">
    <property type="term" value="F:GTP binding"/>
    <property type="evidence" value="ECO:0007669"/>
    <property type="project" value="InterPro"/>
</dbReference>
<dbReference type="Gene3D" id="1.10.10.2360">
    <property type="match status" value="1"/>
</dbReference>
<dbReference type="PROSITE" id="PS51388">
    <property type="entry name" value="GED"/>
    <property type="match status" value="1"/>
</dbReference>
<keyword evidence="2" id="KW-0342">GTP-binding</keyword>
<evidence type="ECO:0000256" key="1">
    <source>
        <dbReference type="ARBA" id="ARBA00022741"/>
    </source>
</evidence>
<evidence type="ECO:0000313" key="7">
    <source>
        <dbReference type="EMBL" id="CAG8909933.1"/>
    </source>
</evidence>
<dbReference type="Pfam" id="PF00350">
    <property type="entry name" value="Dynamin_N"/>
    <property type="match status" value="1"/>
</dbReference>
<dbReference type="GO" id="GO:0006897">
    <property type="term" value="P:endocytosis"/>
    <property type="evidence" value="ECO:0007669"/>
    <property type="project" value="TreeGrafter"/>
</dbReference>
<keyword evidence="1" id="KW-0547">Nucleotide-binding</keyword>
<dbReference type="InterPro" id="IPR020850">
    <property type="entry name" value="GED_dom"/>
</dbReference>
<dbReference type="Gene3D" id="1.20.120.1240">
    <property type="entry name" value="Dynamin, middle domain"/>
    <property type="match status" value="1"/>
</dbReference>
<accession>A0A9W4PAC2</accession>
<dbReference type="GO" id="GO:0008017">
    <property type="term" value="F:microtubule binding"/>
    <property type="evidence" value="ECO:0007669"/>
    <property type="project" value="TreeGrafter"/>
</dbReference>
<dbReference type="GO" id="GO:0016020">
    <property type="term" value="C:membrane"/>
    <property type="evidence" value="ECO:0007669"/>
    <property type="project" value="TreeGrafter"/>
</dbReference>
<dbReference type="InterPro" id="IPR045063">
    <property type="entry name" value="Dynamin_N"/>
</dbReference>
<organism evidence="7 8">
    <name type="scientific">Penicillium egyptiacum</name>
    <dbReference type="NCBI Taxonomy" id="1303716"/>
    <lineage>
        <taxon>Eukaryota</taxon>
        <taxon>Fungi</taxon>
        <taxon>Dikarya</taxon>
        <taxon>Ascomycota</taxon>
        <taxon>Pezizomycotina</taxon>
        <taxon>Eurotiomycetes</taxon>
        <taxon>Eurotiomycetidae</taxon>
        <taxon>Eurotiales</taxon>
        <taxon>Aspergillaceae</taxon>
        <taxon>Penicillium</taxon>
    </lineage>
</organism>
<dbReference type="OrthoDB" id="415706at2759"/>
<feature type="region of interest" description="Disordered" evidence="4">
    <location>
        <begin position="902"/>
        <end position="921"/>
    </location>
</feature>
<evidence type="ECO:0000259" key="6">
    <source>
        <dbReference type="PROSITE" id="PS51718"/>
    </source>
</evidence>
<dbReference type="PROSITE" id="PS51718">
    <property type="entry name" value="G_DYNAMIN_2"/>
    <property type="match status" value="1"/>
</dbReference>
<dbReference type="GO" id="GO:0016559">
    <property type="term" value="P:peroxisome fission"/>
    <property type="evidence" value="ECO:0007669"/>
    <property type="project" value="TreeGrafter"/>
</dbReference>
<dbReference type="PRINTS" id="PR00195">
    <property type="entry name" value="DYNAMIN"/>
</dbReference>
<name>A0A9W4PAC2_9EURO</name>
<dbReference type="Gene3D" id="3.40.50.300">
    <property type="entry name" value="P-loop containing nucleotide triphosphate hydrolases"/>
    <property type="match status" value="1"/>
</dbReference>
<dbReference type="GO" id="GO:0003924">
    <property type="term" value="F:GTPase activity"/>
    <property type="evidence" value="ECO:0007669"/>
    <property type="project" value="InterPro"/>
</dbReference>
<dbReference type="InterPro" id="IPR000375">
    <property type="entry name" value="Dynamin_stalk"/>
</dbReference>
<dbReference type="SUPFAM" id="SSF52540">
    <property type="entry name" value="P-loop containing nucleoside triphosphate hydrolases"/>
    <property type="match status" value="1"/>
</dbReference>
<dbReference type="EMBL" id="CAJVRC010000905">
    <property type="protein sequence ID" value="CAG8909933.1"/>
    <property type="molecule type" value="Genomic_DNA"/>
</dbReference>
<evidence type="ECO:0008006" key="9">
    <source>
        <dbReference type="Google" id="ProtNLM"/>
    </source>
</evidence>
<dbReference type="GO" id="GO:0005874">
    <property type="term" value="C:microtubule"/>
    <property type="evidence" value="ECO:0007669"/>
    <property type="project" value="TreeGrafter"/>
</dbReference>
<proteinExistence type="predicted"/>
<feature type="coiled-coil region" evidence="3">
    <location>
        <begin position="671"/>
        <end position="698"/>
    </location>
</feature>
<sequence>MAGPAEYGGALPQLQPDQVPLLLNAIDKLRGMGVGESVGLPQMIICGSKSNAKRSVIEAISRVGFPVRNDFHNGFVTEIILRRHPITRFQVSIEPGPSRKSNEDLQRLKPLVATAHPTTEQSVSLIKKATGFIRPSAEDGFSDDVMRVELSGPDQPNLTLIDMPRLYFTEGIDAGNRGKSVGRLRIEKYVLNARSIILAVVSAKIDICAQKITDFADKYDRERKRILGIVTHLDTLEESSDEEKLWLKAVKEATSEPPLGLHLVCTRSYETREVPDEERDEKEKEFFERGDWKTVPRQSIGTDNLRRRLSTLLVNHVQSSLPGLVSEIDKRTLKIQSRLSKLSTPRETIHQQKALLFNLSSAFQRITEQALTGMYTDNFFATPVDDGKPTAREPRRLRAIIHDLNEHFADVMEIAGCRQFIHGVNNQITPLLHPCNPYANIRQPVHRSRSEFELEVMEQMRRDRGVEFPGNASRLLVGNLFRDQSQPWDEIARAHLMKSWETTQDFVSVLLNHLTDEHTSTAIMKTIIRPQLDRMQDSLLAKVNELTASHKRGHALPLDRSFLAKMQKSRNDRLLADLQQNLSSTLNNTFTIEELKAATQNMESSSNLSVASDIIDQLQSYYNNALLIFMDNITTLAIENCLLGPLNSVLTTQTITNMEDSQIEELFAGVHDGVQNSRADLSSELKKLETAVRALNQFKIAKETLPYIGATKPAGLGPAHGRSSLQSFLIPQGILRDGASANPFGVLCVDSRVQGQNGTPRYQLSWPYSPASDMQNPITSCPSGPFGSNPGAVNPGMASAPSVSFPVANPNASSSGAPAFSRVTLPLPQTFSPSSFWSPRARPSLFSTPDTRDHDQNWYWEEKVVCDTGLTMNNRYHSICYHDKFKCFSPEELRLADYKLGRETPRQPGSGAAHRTAEERRIASVARRLERGEGVTIKFPSHIENRGKST</sequence>
<comment type="caution">
    <text evidence="7">The sequence shown here is derived from an EMBL/GenBank/DDBJ whole genome shotgun (WGS) entry which is preliminary data.</text>
</comment>
<dbReference type="Pfam" id="PF01031">
    <property type="entry name" value="Dynamin_M"/>
    <property type="match status" value="1"/>
</dbReference>
<evidence type="ECO:0000256" key="2">
    <source>
        <dbReference type="ARBA" id="ARBA00023134"/>
    </source>
</evidence>
<dbReference type="Proteomes" id="UP001154252">
    <property type="component" value="Unassembled WGS sequence"/>
</dbReference>
<dbReference type="GO" id="GO:0048312">
    <property type="term" value="P:intracellular distribution of mitochondria"/>
    <property type="evidence" value="ECO:0007669"/>
    <property type="project" value="TreeGrafter"/>
</dbReference>
<evidence type="ECO:0000256" key="3">
    <source>
        <dbReference type="SAM" id="Coils"/>
    </source>
</evidence>
<evidence type="ECO:0000259" key="5">
    <source>
        <dbReference type="PROSITE" id="PS51388"/>
    </source>
</evidence>
<dbReference type="GO" id="GO:0005739">
    <property type="term" value="C:mitochondrion"/>
    <property type="evidence" value="ECO:0007669"/>
    <property type="project" value="TreeGrafter"/>
</dbReference>
<dbReference type="AlphaFoldDB" id="A0A9W4PAC2"/>